<keyword evidence="2" id="KW-1185">Reference proteome</keyword>
<dbReference type="Proteomes" id="UP000308713">
    <property type="component" value="Unassembled WGS sequence"/>
</dbReference>
<accession>A0A5C4SDU3</accession>
<protein>
    <submittedName>
        <fullName evidence="1">Uncharacterized protein</fullName>
    </submittedName>
</protein>
<reference evidence="1 2" key="1">
    <citation type="submission" date="2019-05" db="EMBL/GenBank/DDBJ databases">
        <title>Tamlana fucoidanivorans sp. nov., isolated from the surface of algae collected from Fujian province in China.</title>
        <authorList>
            <person name="Li J."/>
        </authorList>
    </citation>
    <scope>NUCLEOTIDE SEQUENCE [LARGE SCALE GENOMIC DNA]</scope>
    <source>
        <strain evidence="1 2">CW2-9</strain>
    </source>
</reference>
<evidence type="ECO:0000313" key="2">
    <source>
        <dbReference type="Proteomes" id="UP000308713"/>
    </source>
</evidence>
<name>A0A5C4SDU3_9FLAO</name>
<proteinExistence type="predicted"/>
<comment type="caution">
    <text evidence="1">The sequence shown here is derived from an EMBL/GenBank/DDBJ whole genome shotgun (WGS) entry which is preliminary data.</text>
</comment>
<evidence type="ECO:0000313" key="1">
    <source>
        <dbReference type="EMBL" id="TNJ40928.1"/>
    </source>
</evidence>
<dbReference type="AlphaFoldDB" id="A0A5C4SDU3"/>
<organism evidence="1 2">
    <name type="scientific">Allotamlana fucoidanivorans</name>
    <dbReference type="NCBI Taxonomy" id="2583814"/>
    <lineage>
        <taxon>Bacteria</taxon>
        <taxon>Pseudomonadati</taxon>
        <taxon>Bacteroidota</taxon>
        <taxon>Flavobacteriia</taxon>
        <taxon>Flavobacteriales</taxon>
        <taxon>Flavobacteriaceae</taxon>
        <taxon>Allotamlana</taxon>
    </lineage>
</organism>
<gene>
    <name evidence="1" type="ORF">FGF67_16650</name>
</gene>
<sequence length="65" mass="7282">MLVVIFISQLVANDYVYGKLRVCVRGFSAGKSEASKRATNFGLANTSNFLYTVLQVVIFRKFLCL</sequence>
<dbReference type="EMBL" id="VDCS01000034">
    <property type="protein sequence ID" value="TNJ40928.1"/>
    <property type="molecule type" value="Genomic_DNA"/>
</dbReference>